<dbReference type="NCBIfam" id="NF005559">
    <property type="entry name" value="PRK07231.1"/>
    <property type="match status" value="1"/>
</dbReference>
<keyword evidence="4" id="KW-1185">Reference proteome</keyword>
<comment type="similarity">
    <text evidence="1">Belongs to the short-chain dehydrogenases/reductases (SDR) family.</text>
</comment>
<comment type="caution">
    <text evidence="3">The sequence shown here is derived from an EMBL/GenBank/DDBJ whole genome shotgun (WGS) entry which is preliminary data.</text>
</comment>
<proteinExistence type="inferred from homology"/>
<protein>
    <submittedName>
        <fullName evidence="3">SDR family NAD(P)-dependent oxidoreductase</fullName>
    </submittedName>
</protein>
<dbReference type="Pfam" id="PF13561">
    <property type="entry name" value="adh_short_C2"/>
    <property type="match status" value="1"/>
</dbReference>
<dbReference type="PANTHER" id="PTHR42760">
    <property type="entry name" value="SHORT-CHAIN DEHYDROGENASES/REDUCTASES FAMILY MEMBER"/>
    <property type="match status" value="1"/>
</dbReference>
<dbReference type="InterPro" id="IPR002347">
    <property type="entry name" value="SDR_fam"/>
</dbReference>
<name>A0ABU8VQR3_9BURK</name>
<evidence type="ECO:0000313" key="4">
    <source>
        <dbReference type="Proteomes" id="UP001365846"/>
    </source>
</evidence>
<reference evidence="3 4" key="1">
    <citation type="submission" date="2024-03" db="EMBL/GenBank/DDBJ databases">
        <title>Novel species of the genus Variovorax.</title>
        <authorList>
            <person name="Liu Q."/>
            <person name="Xin Y.-H."/>
        </authorList>
    </citation>
    <scope>NUCLEOTIDE SEQUENCE [LARGE SCALE GENOMIC DNA]</scope>
    <source>
        <strain evidence="3 4">KACC 18899</strain>
    </source>
</reference>
<dbReference type="PANTHER" id="PTHR42760:SF133">
    <property type="entry name" value="3-OXOACYL-[ACYL-CARRIER-PROTEIN] REDUCTASE"/>
    <property type="match status" value="1"/>
</dbReference>
<evidence type="ECO:0000256" key="1">
    <source>
        <dbReference type="ARBA" id="ARBA00006484"/>
    </source>
</evidence>
<gene>
    <name evidence="3" type="ORF">WKW77_29675</name>
</gene>
<dbReference type="InterPro" id="IPR020904">
    <property type="entry name" value="Sc_DH/Rdtase_CS"/>
</dbReference>
<dbReference type="PRINTS" id="PR00080">
    <property type="entry name" value="SDRFAMILY"/>
</dbReference>
<dbReference type="RefSeq" id="WP_340360479.1">
    <property type="nucleotide sequence ID" value="NZ_JBBKZU010000018.1"/>
</dbReference>
<organism evidence="3 4">
    <name type="scientific">Variovorax ureilyticus</name>
    <dbReference type="NCBI Taxonomy" id="1836198"/>
    <lineage>
        <taxon>Bacteria</taxon>
        <taxon>Pseudomonadati</taxon>
        <taxon>Pseudomonadota</taxon>
        <taxon>Betaproteobacteria</taxon>
        <taxon>Burkholderiales</taxon>
        <taxon>Comamonadaceae</taxon>
        <taxon>Variovorax</taxon>
    </lineage>
</organism>
<dbReference type="InterPro" id="IPR036291">
    <property type="entry name" value="NAD(P)-bd_dom_sf"/>
</dbReference>
<evidence type="ECO:0000256" key="2">
    <source>
        <dbReference type="ARBA" id="ARBA00023002"/>
    </source>
</evidence>
<accession>A0ABU8VQR3</accession>
<keyword evidence="2" id="KW-0560">Oxidoreductase</keyword>
<dbReference type="PRINTS" id="PR00081">
    <property type="entry name" value="GDHRDH"/>
</dbReference>
<dbReference type="Gene3D" id="3.40.50.720">
    <property type="entry name" value="NAD(P)-binding Rossmann-like Domain"/>
    <property type="match status" value="1"/>
</dbReference>
<dbReference type="Proteomes" id="UP001365846">
    <property type="component" value="Unassembled WGS sequence"/>
</dbReference>
<dbReference type="SUPFAM" id="SSF51735">
    <property type="entry name" value="NAD(P)-binding Rossmann-fold domains"/>
    <property type="match status" value="1"/>
</dbReference>
<dbReference type="EMBL" id="JBBKZU010000018">
    <property type="protein sequence ID" value="MEJ8815269.1"/>
    <property type="molecule type" value="Genomic_DNA"/>
</dbReference>
<evidence type="ECO:0000313" key="3">
    <source>
        <dbReference type="EMBL" id="MEJ8815269.1"/>
    </source>
</evidence>
<dbReference type="PROSITE" id="PS00061">
    <property type="entry name" value="ADH_SHORT"/>
    <property type="match status" value="1"/>
</dbReference>
<dbReference type="CDD" id="cd05233">
    <property type="entry name" value="SDR_c"/>
    <property type="match status" value="1"/>
</dbReference>
<sequence length="267" mass="27910">MQQSNLNAVAVSAQTPLAGQRAVLTGGASGIGQATVLALAAAGAEVAVLDIDTAGAEATCEEVRGLGGRAFTVQASVTDPGSVEKAFEDLDRIWGCVDLLINNAGVSGNRAALEIDDAEWRRCMAVNLDGVFYCSRAAGKRMVERGQGAIVNLGSIYSLVAAPQRLTYCASKAAVAMLTKTLAIEWASHGVRVNCVAPGYVNTPLLQSLDSEGRVDLAAIQRRTPQQRLGTPQDMAQAVVYLCEPRSAHITGQVLAVDGGWSSYGYL</sequence>